<dbReference type="AlphaFoldDB" id="A0A951QGL1"/>
<name>A0A951QGL1_9CYAN</name>
<accession>A0A951QGL1</accession>
<dbReference type="EMBL" id="JAHHHD010000064">
    <property type="protein sequence ID" value="MBW4662248.1"/>
    <property type="molecule type" value="Genomic_DNA"/>
</dbReference>
<proteinExistence type="predicted"/>
<protein>
    <submittedName>
        <fullName evidence="1">Uncharacterized protein</fullName>
    </submittedName>
</protein>
<evidence type="ECO:0000313" key="1">
    <source>
        <dbReference type="EMBL" id="MBW4662248.1"/>
    </source>
</evidence>
<sequence>MTASSSNRVNEPIAKLDSNLCHVNVSIHTARSIRAIALRNMDLRTAIQIDSVKFDSVKLNSVKPLSWLIEQIE</sequence>
<evidence type="ECO:0000313" key="2">
    <source>
        <dbReference type="Proteomes" id="UP000757435"/>
    </source>
</evidence>
<reference evidence="1" key="1">
    <citation type="submission" date="2021-05" db="EMBL/GenBank/DDBJ databases">
        <authorList>
            <person name="Pietrasiak N."/>
            <person name="Ward R."/>
            <person name="Stajich J.E."/>
            <person name="Kurbessoian T."/>
        </authorList>
    </citation>
    <scope>NUCLEOTIDE SEQUENCE</scope>
    <source>
        <strain evidence="1">UHER 2000/2452</strain>
    </source>
</reference>
<gene>
    <name evidence="1" type="ORF">KME15_26645</name>
</gene>
<dbReference type="Proteomes" id="UP000757435">
    <property type="component" value="Unassembled WGS sequence"/>
</dbReference>
<reference evidence="1" key="2">
    <citation type="journal article" date="2022" name="Microbiol. Resour. Announc.">
        <title>Metagenome Sequencing to Explore Phylogenomics of Terrestrial Cyanobacteria.</title>
        <authorList>
            <person name="Ward R.D."/>
            <person name="Stajich J.E."/>
            <person name="Johansen J.R."/>
            <person name="Huntemann M."/>
            <person name="Clum A."/>
            <person name="Foster B."/>
            <person name="Foster B."/>
            <person name="Roux S."/>
            <person name="Palaniappan K."/>
            <person name="Varghese N."/>
            <person name="Mukherjee S."/>
            <person name="Reddy T.B.K."/>
            <person name="Daum C."/>
            <person name="Copeland A."/>
            <person name="Chen I.A."/>
            <person name="Ivanova N.N."/>
            <person name="Kyrpides N.C."/>
            <person name="Shapiro N."/>
            <person name="Eloe-Fadrosh E.A."/>
            <person name="Pietrasiak N."/>
        </authorList>
    </citation>
    <scope>NUCLEOTIDE SEQUENCE</scope>
    <source>
        <strain evidence="1">UHER 2000/2452</strain>
    </source>
</reference>
<organism evidence="1 2">
    <name type="scientific">Drouetiella hepatica Uher 2000/2452</name>
    <dbReference type="NCBI Taxonomy" id="904376"/>
    <lineage>
        <taxon>Bacteria</taxon>
        <taxon>Bacillati</taxon>
        <taxon>Cyanobacteriota</taxon>
        <taxon>Cyanophyceae</taxon>
        <taxon>Oculatellales</taxon>
        <taxon>Oculatellaceae</taxon>
        <taxon>Drouetiella</taxon>
    </lineage>
</organism>
<comment type="caution">
    <text evidence="1">The sequence shown here is derived from an EMBL/GenBank/DDBJ whole genome shotgun (WGS) entry which is preliminary data.</text>
</comment>